<evidence type="ECO:0000313" key="2">
    <source>
        <dbReference type="Proteomes" id="UP000054477"/>
    </source>
</evidence>
<keyword evidence="2" id="KW-1185">Reference proteome</keyword>
<gene>
    <name evidence="1" type="ORF">K443DRAFT_437057</name>
</gene>
<evidence type="ECO:0000313" key="1">
    <source>
        <dbReference type="EMBL" id="KIK04085.1"/>
    </source>
</evidence>
<dbReference type="EMBL" id="KN838573">
    <property type="protein sequence ID" value="KIK04085.1"/>
    <property type="molecule type" value="Genomic_DNA"/>
</dbReference>
<proteinExistence type="predicted"/>
<reference evidence="2" key="2">
    <citation type="submission" date="2015-01" db="EMBL/GenBank/DDBJ databases">
        <title>Evolutionary Origins and Diversification of the Mycorrhizal Mutualists.</title>
        <authorList>
            <consortium name="DOE Joint Genome Institute"/>
            <consortium name="Mycorrhizal Genomics Consortium"/>
            <person name="Kohler A."/>
            <person name="Kuo A."/>
            <person name="Nagy L.G."/>
            <person name="Floudas D."/>
            <person name="Copeland A."/>
            <person name="Barry K.W."/>
            <person name="Cichocki N."/>
            <person name="Veneault-Fourrey C."/>
            <person name="LaButti K."/>
            <person name="Lindquist E.A."/>
            <person name="Lipzen A."/>
            <person name="Lundell T."/>
            <person name="Morin E."/>
            <person name="Murat C."/>
            <person name="Riley R."/>
            <person name="Ohm R."/>
            <person name="Sun H."/>
            <person name="Tunlid A."/>
            <person name="Henrissat B."/>
            <person name="Grigoriev I.V."/>
            <person name="Hibbett D.S."/>
            <person name="Martin F."/>
        </authorList>
    </citation>
    <scope>NUCLEOTIDE SEQUENCE [LARGE SCALE GENOMIC DNA]</scope>
    <source>
        <strain evidence="2">LaAM-08-1</strain>
    </source>
</reference>
<dbReference type="Proteomes" id="UP000054477">
    <property type="component" value="Unassembled WGS sequence"/>
</dbReference>
<organism evidence="1 2">
    <name type="scientific">Laccaria amethystina LaAM-08-1</name>
    <dbReference type="NCBI Taxonomy" id="1095629"/>
    <lineage>
        <taxon>Eukaryota</taxon>
        <taxon>Fungi</taxon>
        <taxon>Dikarya</taxon>
        <taxon>Basidiomycota</taxon>
        <taxon>Agaricomycotina</taxon>
        <taxon>Agaricomycetes</taxon>
        <taxon>Agaricomycetidae</taxon>
        <taxon>Agaricales</taxon>
        <taxon>Agaricineae</taxon>
        <taxon>Hydnangiaceae</taxon>
        <taxon>Laccaria</taxon>
    </lineage>
</organism>
<reference evidence="1 2" key="1">
    <citation type="submission" date="2014-04" db="EMBL/GenBank/DDBJ databases">
        <authorList>
            <consortium name="DOE Joint Genome Institute"/>
            <person name="Kuo A."/>
            <person name="Kohler A."/>
            <person name="Nagy L.G."/>
            <person name="Floudas D."/>
            <person name="Copeland A."/>
            <person name="Barry K.W."/>
            <person name="Cichocki N."/>
            <person name="Veneault-Fourrey C."/>
            <person name="LaButti K."/>
            <person name="Lindquist E.A."/>
            <person name="Lipzen A."/>
            <person name="Lundell T."/>
            <person name="Morin E."/>
            <person name="Murat C."/>
            <person name="Sun H."/>
            <person name="Tunlid A."/>
            <person name="Henrissat B."/>
            <person name="Grigoriev I.V."/>
            <person name="Hibbett D.S."/>
            <person name="Martin F."/>
            <person name="Nordberg H.P."/>
            <person name="Cantor M.N."/>
            <person name="Hua S.X."/>
        </authorList>
    </citation>
    <scope>NUCLEOTIDE SEQUENCE [LARGE SCALE GENOMIC DNA]</scope>
    <source>
        <strain evidence="1 2">LaAM-08-1</strain>
    </source>
</reference>
<protein>
    <submittedName>
        <fullName evidence="1">Uncharacterized protein</fullName>
    </submittedName>
</protein>
<accession>A0A0C9WWN7</accession>
<dbReference type="HOGENOM" id="CLU_2184410_0_0_1"/>
<name>A0A0C9WWN7_9AGAR</name>
<sequence length="109" mass="12749">MESPCQAKPDSKPWSSSRTCRAYLIDFEGGNVLYIARKLYATQYVIHRWAVLCMLYIISCDPCDLQWLVARHPKETLNPKFNRLPPSTLQMERVDESIDDDDVLRFTHE</sequence>
<dbReference type="AlphaFoldDB" id="A0A0C9WWN7"/>